<dbReference type="AlphaFoldDB" id="A0A9W4IF87"/>
<sequence length="119" mass="12875">MSAYAMYSNLSNAETDTEGQNPTPLLHDWHLAQPNHSSYADAMSSPLIYCAQPILAPYPDAISMLMPTPDYLPTGAPRLVPQWWRCCGCSNLVNPSLASEKCPICSHSGCGNCSTETVP</sequence>
<gene>
    <name evidence="1" type="ORF">PNAL_LOCUS9114</name>
</gene>
<organism evidence="1 2">
    <name type="scientific">Penicillium nalgiovense</name>
    <dbReference type="NCBI Taxonomy" id="60175"/>
    <lineage>
        <taxon>Eukaryota</taxon>
        <taxon>Fungi</taxon>
        <taxon>Dikarya</taxon>
        <taxon>Ascomycota</taxon>
        <taxon>Pezizomycotina</taxon>
        <taxon>Eurotiomycetes</taxon>
        <taxon>Eurotiomycetidae</taxon>
        <taxon>Eurotiales</taxon>
        <taxon>Aspergillaceae</taxon>
        <taxon>Penicillium</taxon>
    </lineage>
</organism>
<dbReference type="OrthoDB" id="541276at2759"/>
<comment type="caution">
    <text evidence="1">The sequence shown here is derived from an EMBL/GenBank/DDBJ whole genome shotgun (WGS) entry which is preliminary data.</text>
</comment>
<protein>
    <recommendedName>
        <fullName evidence="3">RanBP2-type domain-containing protein</fullName>
    </recommendedName>
</protein>
<evidence type="ECO:0000313" key="1">
    <source>
        <dbReference type="EMBL" id="CAG8268335.1"/>
    </source>
</evidence>
<evidence type="ECO:0000313" key="2">
    <source>
        <dbReference type="Proteomes" id="UP001153461"/>
    </source>
</evidence>
<reference evidence="1" key="1">
    <citation type="submission" date="2021-07" db="EMBL/GenBank/DDBJ databases">
        <authorList>
            <person name="Branca A.L. A."/>
        </authorList>
    </citation>
    <scope>NUCLEOTIDE SEQUENCE</scope>
</reference>
<accession>A0A9W4IF87</accession>
<dbReference type="EMBL" id="CAJVNV010000614">
    <property type="protein sequence ID" value="CAG8268335.1"/>
    <property type="molecule type" value="Genomic_DNA"/>
</dbReference>
<name>A0A9W4IF87_PENNA</name>
<dbReference type="Proteomes" id="UP001153461">
    <property type="component" value="Unassembled WGS sequence"/>
</dbReference>
<evidence type="ECO:0008006" key="3">
    <source>
        <dbReference type="Google" id="ProtNLM"/>
    </source>
</evidence>
<proteinExistence type="predicted"/>